<dbReference type="InterPro" id="IPR000618">
    <property type="entry name" value="Insect_cuticle"/>
</dbReference>
<dbReference type="PROSITE" id="PS00233">
    <property type="entry name" value="CHIT_BIND_RR_1"/>
    <property type="match status" value="1"/>
</dbReference>
<keyword evidence="3" id="KW-0732">Signal</keyword>
<comment type="caution">
    <text evidence="4">The sequence shown here is derived from an EMBL/GenBank/DDBJ whole genome shotgun (WGS) entry which is preliminary data.</text>
</comment>
<evidence type="ECO:0000313" key="5">
    <source>
        <dbReference type="Proteomes" id="UP001566132"/>
    </source>
</evidence>
<dbReference type="PRINTS" id="PR00947">
    <property type="entry name" value="CUTICLE"/>
</dbReference>
<dbReference type="InterPro" id="IPR050468">
    <property type="entry name" value="Cuticle_Struct_Prot"/>
</dbReference>
<dbReference type="AlphaFoldDB" id="A0ABD1EJJ8"/>
<gene>
    <name evidence="4" type="ORF">ABEB36_010391</name>
</gene>
<dbReference type="InterPro" id="IPR031311">
    <property type="entry name" value="CHIT_BIND_RR_consensus"/>
</dbReference>
<keyword evidence="1 2" id="KW-0193">Cuticle</keyword>
<dbReference type="PANTHER" id="PTHR10380:SF218">
    <property type="entry name" value="ADULT CUTICLE PROTEIN 65AA-RELATED"/>
    <property type="match status" value="1"/>
</dbReference>
<reference evidence="4 5" key="1">
    <citation type="submission" date="2024-05" db="EMBL/GenBank/DDBJ databases">
        <title>Genetic variation in Jamaican populations of the coffee berry borer (Hypothenemus hampei).</title>
        <authorList>
            <person name="Errbii M."/>
            <person name="Myrie A."/>
        </authorList>
    </citation>
    <scope>NUCLEOTIDE SEQUENCE [LARGE SCALE GENOMIC DNA]</scope>
    <source>
        <strain evidence="4">JA-Hopewell-2020-01-JO</strain>
        <tissue evidence="4">Whole body</tissue>
    </source>
</reference>
<dbReference type="EMBL" id="JBDJPC010000007">
    <property type="protein sequence ID" value="KAL1494874.1"/>
    <property type="molecule type" value="Genomic_DNA"/>
</dbReference>
<feature type="signal peptide" evidence="3">
    <location>
        <begin position="1"/>
        <end position="16"/>
    </location>
</feature>
<evidence type="ECO:0000256" key="1">
    <source>
        <dbReference type="ARBA" id="ARBA00022460"/>
    </source>
</evidence>
<sequence length="136" mass="14341">MKPILVVIALLGLTKARPQFQTQQFRPVVRAPLAYILRYNANLGLPTGFSYAVETSNGINHAVIGEVKNPGTQNESLGVEGQYSYTGDDGQTYSVHYTADENGFRPSGQHIPPAASTRKLGIPSAALASLAGGGLG</sequence>
<keyword evidence="5" id="KW-1185">Reference proteome</keyword>
<dbReference type="PANTHER" id="PTHR10380">
    <property type="entry name" value="CUTICLE PROTEIN"/>
    <property type="match status" value="1"/>
</dbReference>
<dbReference type="Pfam" id="PF00379">
    <property type="entry name" value="Chitin_bind_4"/>
    <property type="match status" value="1"/>
</dbReference>
<dbReference type="PROSITE" id="PS51155">
    <property type="entry name" value="CHIT_BIND_RR_2"/>
    <property type="match status" value="1"/>
</dbReference>
<accession>A0ABD1EJJ8</accession>
<evidence type="ECO:0000256" key="2">
    <source>
        <dbReference type="PROSITE-ProRule" id="PRU00497"/>
    </source>
</evidence>
<organism evidence="4 5">
    <name type="scientific">Hypothenemus hampei</name>
    <name type="common">Coffee berry borer</name>
    <dbReference type="NCBI Taxonomy" id="57062"/>
    <lineage>
        <taxon>Eukaryota</taxon>
        <taxon>Metazoa</taxon>
        <taxon>Ecdysozoa</taxon>
        <taxon>Arthropoda</taxon>
        <taxon>Hexapoda</taxon>
        <taxon>Insecta</taxon>
        <taxon>Pterygota</taxon>
        <taxon>Neoptera</taxon>
        <taxon>Endopterygota</taxon>
        <taxon>Coleoptera</taxon>
        <taxon>Polyphaga</taxon>
        <taxon>Cucujiformia</taxon>
        <taxon>Curculionidae</taxon>
        <taxon>Scolytinae</taxon>
        <taxon>Hypothenemus</taxon>
    </lineage>
</organism>
<evidence type="ECO:0000256" key="3">
    <source>
        <dbReference type="SAM" id="SignalP"/>
    </source>
</evidence>
<evidence type="ECO:0000313" key="4">
    <source>
        <dbReference type="EMBL" id="KAL1494874.1"/>
    </source>
</evidence>
<name>A0ABD1EJJ8_HYPHA</name>
<protein>
    <submittedName>
        <fullName evidence="4">Uncharacterized protein</fullName>
    </submittedName>
</protein>
<dbReference type="GO" id="GO:0042302">
    <property type="term" value="F:structural constituent of cuticle"/>
    <property type="evidence" value="ECO:0007669"/>
    <property type="project" value="UniProtKB-UniRule"/>
</dbReference>
<feature type="chain" id="PRO_5044782661" evidence="3">
    <location>
        <begin position="17"/>
        <end position="136"/>
    </location>
</feature>
<proteinExistence type="predicted"/>
<dbReference type="Proteomes" id="UP001566132">
    <property type="component" value="Unassembled WGS sequence"/>
</dbReference>